<gene>
    <name evidence="1" type="ORF">ORQ98_15705</name>
</gene>
<dbReference type="RefSeq" id="WP_274689746.1">
    <property type="nucleotide sequence ID" value="NZ_JAPMOU010000020.1"/>
</dbReference>
<name>A0ABT5UD75_9GAMM</name>
<comment type="caution">
    <text evidence="1">The sequence shown here is derived from an EMBL/GenBank/DDBJ whole genome shotgun (WGS) entry which is preliminary data.</text>
</comment>
<organism evidence="1 2">
    <name type="scientific">Spartinivicinus poritis</name>
    <dbReference type="NCBI Taxonomy" id="2994640"/>
    <lineage>
        <taxon>Bacteria</taxon>
        <taxon>Pseudomonadati</taxon>
        <taxon>Pseudomonadota</taxon>
        <taxon>Gammaproteobacteria</taxon>
        <taxon>Oceanospirillales</taxon>
        <taxon>Zooshikellaceae</taxon>
        <taxon>Spartinivicinus</taxon>
    </lineage>
</organism>
<evidence type="ECO:0000313" key="1">
    <source>
        <dbReference type="EMBL" id="MDE1463408.1"/>
    </source>
</evidence>
<evidence type="ECO:0000313" key="2">
    <source>
        <dbReference type="Proteomes" id="UP001528823"/>
    </source>
</evidence>
<reference evidence="1 2" key="1">
    <citation type="submission" date="2022-11" db="EMBL/GenBank/DDBJ databases">
        <title>Spartinivicinus poritis sp. nov., isolated from scleractinian coral Porites lutea.</title>
        <authorList>
            <person name="Zhang G."/>
            <person name="Cai L."/>
            <person name="Wei Q."/>
        </authorList>
    </citation>
    <scope>NUCLEOTIDE SEQUENCE [LARGE SCALE GENOMIC DNA]</scope>
    <source>
        <strain evidence="1 2">A2-2</strain>
    </source>
</reference>
<proteinExistence type="predicted"/>
<dbReference type="EMBL" id="JAPMOU010000020">
    <property type="protein sequence ID" value="MDE1463408.1"/>
    <property type="molecule type" value="Genomic_DNA"/>
</dbReference>
<keyword evidence="2" id="KW-1185">Reference proteome</keyword>
<protein>
    <submittedName>
        <fullName evidence="1">Uncharacterized protein</fullName>
    </submittedName>
</protein>
<dbReference type="Proteomes" id="UP001528823">
    <property type="component" value="Unassembled WGS sequence"/>
</dbReference>
<accession>A0ABT5UD75</accession>
<sequence length="60" mass="6652">MPTNCEGTPYGWMLIEQKKTTIISMVLAAWASQNKSGTIYTSGRLGDSGYYLVTQFDPDN</sequence>